<keyword evidence="1" id="KW-0812">Transmembrane</keyword>
<keyword evidence="3" id="KW-1185">Reference proteome</keyword>
<keyword evidence="1" id="KW-1133">Transmembrane helix</keyword>
<organism evidence="2 3">
    <name type="scientific">Serratia phage X20</name>
    <dbReference type="NCBI Taxonomy" id="2006942"/>
    <lineage>
        <taxon>Viruses</taxon>
        <taxon>Duplodnaviria</taxon>
        <taxon>Heunggongvirae</taxon>
        <taxon>Uroviricota</taxon>
        <taxon>Caudoviricetes</taxon>
        <taxon>Pantevenvirales</taxon>
        <taxon>Straboviridae</taxon>
        <taxon>Tevenvirinae</taxon>
        <taxon>Winklervirus</taxon>
        <taxon>Winklervirus xtwenty</taxon>
    </lineage>
</organism>
<evidence type="ECO:0000313" key="3">
    <source>
        <dbReference type="Proteomes" id="UP000225074"/>
    </source>
</evidence>
<name>A0A1Z1LZK1_9CAUD</name>
<dbReference type="GeneID" id="65109986"/>
<dbReference type="RefSeq" id="YP_010092423.1">
    <property type="nucleotide sequence ID" value="NC_055728.1"/>
</dbReference>
<protein>
    <submittedName>
        <fullName evidence="2">Uncharacterized protein</fullName>
    </submittedName>
</protein>
<dbReference type="KEGG" id="vg:65109986"/>
<reference evidence="2 3" key="1">
    <citation type="submission" date="2017-05" db="EMBL/GenBank/DDBJ databases">
        <title>Environmental T4-family bacteriophages evolve to escape abortive infection via multiple routes in a bacterial host employing #altruistic suicide# through Type III toxin-antitoxin systems.</title>
        <authorList>
            <person name="Chen B."/>
            <person name="Akusobi C."/>
            <person name="Fang X."/>
            <person name="Salmond G.P.C."/>
        </authorList>
    </citation>
    <scope>NUCLEOTIDE SEQUENCE [LARGE SCALE GENOMIC DNA]</scope>
</reference>
<dbReference type="InterPro" id="IPR055672">
    <property type="entry name" value="DUF7248"/>
</dbReference>
<dbReference type="EMBL" id="MF036692">
    <property type="protein sequence ID" value="ARW58245.1"/>
    <property type="molecule type" value="Genomic_DNA"/>
</dbReference>
<dbReference type="Pfam" id="PF23906">
    <property type="entry name" value="DUF7248"/>
    <property type="match status" value="1"/>
</dbReference>
<feature type="transmembrane region" description="Helical" evidence="1">
    <location>
        <begin position="15"/>
        <end position="42"/>
    </location>
</feature>
<accession>A0A1Z1LZK1</accession>
<evidence type="ECO:0000256" key="1">
    <source>
        <dbReference type="SAM" id="Phobius"/>
    </source>
</evidence>
<proteinExistence type="predicted"/>
<evidence type="ECO:0000313" key="2">
    <source>
        <dbReference type="EMBL" id="ARW58245.1"/>
    </source>
</evidence>
<dbReference type="Proteomes" id="UP000225074">
    <property type="component" value="Genome"/>
</dbReference>
<keyword evidence="1" id="KW-0472">Membrane</keyword>
<sequence>MRKNFGRSQSWLWKLFPWFFGFVFFMVVAGIVVEAYVVYVAVDAIKEDGLKSVVEVIWNGQEK</sequence>